<evidence type="ECO:0000313" key="1">
    <source>
        <dbReference type="EMBL" id="QGQ95869.1"/>
    </source>
</evidence>
<proteinExistence type="predicted"/>
<dbReference type="RefSeq" id="WP_155700904.1">
    <property type="nucleotide sequence ID" value="NZ_CP034235.1"/>
</dbReference>
<dbReference type="KEGG" id="ppsc:EHS13_13780"/>
<dbReference type="OrthoDB" id="2740098at2"/>
<evidence type="ECO:0000313" key="2">
    <source>
        <dbReference type="Proteomes" id="UP000426246"/>
    </source>
</evidence>
<protein>
    <submittedName>
        <fullName evidence="1">Phage tail assembly protein</fullName>
    </submittedName>
</protein>
<dbReference type="AlphaFoldDB" id="A0A6B8RIH5"/>
<dbReference type="EMBL" id="CP034235">
    <property type="protein sequence ID" value="QGQ95869.1"/>
    <property type="molecule type" value="Genomic_DNA"/>
</dbReference>
<accession>A0A6B8RIH5</accession>
<organism evidence="1 2">
    <name type="scientific">Paenibacillus psychroresistens</name>
    <dbReference type="NCBI Taxonomy" id="1778678"/>
    <lineage>
        <taxon>Bacteria</taxon>
        <taxon>Bacillati</taxon>
        <taxon>Bacillota</taxon>
        <taxon>Bacilli</taxon>
        <taxon>Bacillales</taxon>
        <taxon>Paenibacillaceae</taxon>
        <taxon>Paenibacillus</taxon>
    </lineage>
</organism>
<gene>
    <name evidence="1" type="ORF">EHS13_13780</name>
</gene>
<keyword evidence="2" id="KW-1185">Reference proteome</keyword>
<sequence>MKIKLKKPFNKGEVTVTEFDIDFVKLTGYQIIEAEVEARGMGETSPNPLFSSRGLAIIAAKASGHIPEDIIGLSAPDFLMVTNTVSNFLYGWVLPGLIQEPSEG</sequence>
<reference evidence="2" key="1">
    <citation type="submission" date="2018-11" db="EMBL/GenBank/DDBJ databases">
        <title>Complete genome sequence of Paenibacillus sp. ML311-T8.</title>
        <authorList>
            <person name="Nam Y.-D."/>
            <person name="Kang J."/>
            <person name="Chung W.-H."/>
            <person name="Park Y.S."/>
        </authorList>
    </citation>
    <scope>NUCLEOTIDE SEQUENCE [LARGE SCALE GENOMIC DNA]</scope>
    <source>
        <strain evidence="2">ML311-T8</strain>
    </source>
</reference>
<name>A0A6B8RIH5_9BACL</name>
<dbReference type="Proteomes" id="UP000426246">
    <property type="component" value="Chromosome"/>
</dbReference>